<reference evidence="9 10" key="1">
    <citation type="journal article" date="2019" name="Anaerobe">
        <title>Detection of Robinsoniella peoriensis in multiple bone samples of a trauma patient.</title>
        <authorList>
            <person name="Schrottner P."/>
            <person name="Hartwich K."/>
            <person name="Bunk B."/>
            <person name="Schober I."/>
            <person name="Helbig S."/>
            <person name="Rudolph W.W."/>
            <person name="Gunzer F."/>
        </authorList>
    </citation>
    <scope>NUCLEOTIDE SEQUENCE [LARGE SCALE GENOMIC DNA]</scope>
    <source>
        <strain evidence="9 10">DSM 106044</strain>
    </source>
</reference>
<dbReference type="SUPFAM" id="SSF161098">
    <property type="entry name" value="MetI-like"/>
    <property type="match status" value="1"/>
</dbReference>
<dbReference type="STRING" id="180332.GCA_000797495_03465"/>
<keyword evidence="3" id="KW-1003">Cell membrane</keyword>
<dbReference type="PROSITE" id="PS50928">
    <property type="entry name" value="ABC_TM1"/>
    <property type="match status" value="1"/>
</dbReference>
<dbReference type="Proteomes" id="UP000306509">
    <property type="component" value="Unassembled WGS sequence"/>
</dbReference>
<feature type="domain" description="ABC transmembrane type-1" evidence="8">
    <location>
        <begin position="86"/>
        <end position="276"/>
    </location>
</feature>
<comment type="subcellular location">
    <subcellularLocation>
        <location evidence="1 7">Cell membrane</location>
        <topology evidence="1 7">Multi-pass membrane protein</topology>
    </subcellularLocation>
</comment>
<feature type="transmembrane region" description="Helical" evidence="7">
    <location>
        <begin position="257"/>
        <end position="276"/>
    </location>
</feature>
<accession>A0A4U8Q2H7</accession>
<dbReference type="InterPro" id="IPR035906">
    <property type="entry name" value="MetI-like_sf"/>
</dbReference>
<dbReference type="PANTHER" id="PTHR43744">
    <property type="entry name" value="ABC TRANSPORTER PERMEASE PROTEIN MG189-RELATED-RELATED"/>
    <property type="match status" value="1"/>
</dbReference>
<sequence>MMTRQKEKNGSSSKQKFKRDRVTDLFMFFILCLGAVIILFPIIWMVCTALKSPQEVAQYPPTLIPQVPMFENFAIAWTKAPFTRYTLNTLVIVLFTIIGNVLVNSFVAYGFAKIEFKGRKPLFKIVLATMMIPGFVTLVPTYVIFSKIGWVGTYLPLIIPAFTGNAFHIFMMRQFYRTIPNELMEAAKVDGAGHFYIWGKLMMPLIKPILATIALVSFKGAWSDFQGPLLYINDQKLYTLQLGLQVFKGQGYTEWNYLMAVSFLSMIPILILFFCFQNYFIEGMNVGGAVK</sequence>
<evidence type="ECO:0000256" key="4">
    <source>
        <dbReference type="ARBA" id="ARBA00022692"/>
    </source>
</evidence>
<keyword evidence="4 7" id="KW-0812">Transmembrane</keyword>
<comment type="caution">
    <text evidence="9">The sequence shown here is derived from an EMBL/GenBank/DDBJ whole genome shotgun (WGS) entry which is preliminary data.</text>
</comment>
<dbReference type="GO" id="GO:0005886">
    <property type="term" value="C:plasma membrane"/>
    <property type="evidence" value="ECO:0007669"/>
    <property type="project" value="UniProtKB-SubCell"/>
</dbReference>
<dbReference type="Pfam" id="PF00528">
    <property type="entry name" value="BPD_transp_1"/>
    <property type="match status" value="1"/>
</dbReference>
<keyword evidence="6 7" id="KW-0472">Membrane</keyword>
<keyword evidence="2 7" id="KW-0813">Transport</keyword>
<feature type="transmembrane region" description="Helical" evidence="7">
    <location>
        <begin position="21"/>
        <end position="44"/>
    </location>
</feature>
<feature type="transmembrane region" description="Helical" evidence="7">
    <location>
        <begin position="123"/>
        <end position="145"/>
    </location>
</feature>
<evidence type="ECO:0000256" key="7">
    <source>
        <dbReference type="RuleBase" id="RU363032"/>
    </source>
</evidence>
<comment type="similarity">
    <text evidence="7">Belongs to the binding-protein-dependent transport system permease family.</text>
</comment>
<keyword evidence="10" id="KW-1185">Reference proteome</keyword>
<dbReference type="RefSeq" id="WP_242849028.1">
    <property type="nucleotide sequence ID" value="NZ_CABMJZ010000057.1"/>
</dbReference>
<name>A0A4U8Q2H7_9FIRM</name>
<dbReference type="GO" id="GO:0055085">
    <property type="term" value="P:transmembrane transport"/>
    <property type="evidence" value="ECO:0007669"/>
    <property type="project" value="InterPro"/>
</dbReference>
<evidence type="ECO:0000256" key="5">
    <source>
        <dbReference type="ARBA" id="ARBA00022989"/>
    </source>
</evidence>
<feature type="transmembrane region" description="Helical" evidence="7">
    <location>
        <begin position="205"/>
        <end position="222"/>
    </location>
</feature>
<keyword evidence="5 7" id="KW-1133">Transmembrane helix</keyword>
<dbReference type="CDD" id="cd06261">
    <property type="entry name" value="TM_PBP2"/>
    <property type="match status" value="1"/>
</dbReference>
<feature type="transmembrane region" description="Helical" evidence="7">
    <location>
        <begin position="151"/>
        <end position="171"/>
    </location>
</feature>
<dbReference type="AlphaFoldDB" id="A0A4U8Q2H7"/>
<evidence type="ECO:0000256" key="6">
    <source>
        <dbReference type="ARBA" id="ARBA00023136"/>
    </source>
</evidence>
<evidence type="ECO:0000313" key="9">
    <source>
        <dbReference type="EMBL" id="TLC98373.1"/>
    </source>
</evidence>
<protein>
    <submittedName>
        <fullName evidence="9">L-arabinose transport system permease protein AraQ</fullName>
    </submittedName>
</protein>
<dbReference type="InterPro" id="IPR000515">
    <property type="entry name" value="MetI-like"/>
</dbReference>
<evidence type="ECO:0000256" key="1">
    <source>
        <dbReference type="ARBA" id="ARBA00004651"/>
    </source>
</evidence>
<dbReference type="PANTHER" id="PTHR43744:SF8">
    <property type="entry name" value="SN-GLYCEROL-3-PHOSPHATE TRANSPORT SYSTEM PERMEASE PROTEIN UGPE"/>
    <property type="match status" value="1"/>
</dbReference>
<evidence type="ECO:0000256" key="3">
    <source>
        <dbReference type="ARBA" id="ARBA00022475"/>
    </source>
</evidence>
<evidence type="ECO:0000259" key="8">
    <source>
        <dbReference type="PROSITE" id="PS50928"/>
    </source>
</evidence>
<proteinExistence type="inferred from homology"/>
<gene>
    <name evidence="9" type="primary">araQ_74</name>
    <name evidence="9" type="ORF">DSM106044_04889</name>
</gene>
<feature type="transmembrane region" description="Helical" evidence="7">
    <location>
        <begin position="90"/>
        <end position="111"/>
    </location>
</feature>
<evidence type="ECO:0000256" key="2">
    <source>
        <dbReference type="ARBA" id="ARBA00022448"/>
    </source>
</evidence>
<dbReference type="EMBL" id="QGQD01000097">
    <property type="protein sequence ID" value="TLC98373.1"/>
    <property type="molecule type" value="Genomic_DNA"/>
</dbReference>
<organism evidence="9 10">
    <name type="scientific">Robinsoniella peoriensis</name>
    <dbReference type="NCBI Taxonomy" id="180332"/>
    <lineage>
        <taxon>Bacteria</taxon>
        <taxon>Bacillati</taxon>
        <taxon>Bacillota</taxon>
        <taxon>Clostridia</taxon>
        <taxon>Lachnospirales</taxon>
        <taxon>Lachnospiraceae</taxon>
        <taxon>Robinsoniella</taxon>
    </lineage>
</organism>
<evidence type="ECO:0000313" key="10">
    <source>
        <dbReference type="Proteomes" id="UP000306509"/>
    </source>
</evidence>
<dbReference type="Gene3D" id="1.10.3720.10">
    <property type="entry name" value="MetI-like"/>
    <property type="match status" value="1"/>
</dbReference>